<dbReference type="AlphaFoldDB" id="A0A835H4W6"/>
<dbReference type="InterPro" id="IPR044600">
    <property type="entry name" value="ATL1/ATL16-like"/>
</dbReference>
<feature type="domain" description="RING-type" evidence="15">
    <location>
        <begin position="112"/>
        <end position="154"/>
    </location>
</feature>
<name>A0A835H4W6_9MAGN</name>
<keyword evidence="12 14" id="KW-0472">Membrane</keyword>
<evidence type="ECO:0000256" key="9">
    <source>
        <dbReference type="ARBA" id="ARBA00022786"/>
    </source>
</evidence>
<dbReference type="SMART" id="SM00184">
    <property type="entry name" value="RING"/>
    <property type="match status" value="1"/>
</dbReference>
<dbReference type="Proteomes" id="UP000631114">
    <property type="component" value="Unassembled WGS sequence"/>
</dbReference>
<dbReference type="InterPro" id="IPR001841">
    <property type="entry name" value="Znf_RING"/>
</dbReference>
<keyword evidence="8 13" id="KW-0863">Zinc-finger</keyword>
<reference evidence="16 17" key="1">
    <citation type="submission" date="2020-10" db="EMBL/GenBank/DDBJ databases">
        <title>The Coptis chinensis genome and diversification of protoberbering-type alkaloids.</title>
        <authorList>
            <person name="Wang B."/>
            <person name="Shu S."/>
            <person name="Song C."/>
            <person name="Liu Y."/>
        </authorList>
    </citation>
    <scope>NUCLEOTIDE SEQUENCE [LARGE SCALE GENOMIC DNA]</scope>
    <source>
        <strain evidence="16">HL-2020</strain>
        <tissue evidence="16">Leaf</tissue>
    </source>
</reference>
<evidence type="ECO:0000256" key="13">
    <source>
        <dbReference type="PROSITE-ProRule" id="PRU00175"/>
    </source>
</evidence>
<keyword evidence="10" id="KW-0862">Zinc</keyword>
<dbReference type="SUPFAM" id="SSF57850">
    <property type="entry name" value="RING/U-box"/>
    <property type="match status" value="1"/>
</dbReference>
<sequence length="179" mass="20252">MNTLNRKLLSKNAPLTTQSLPPSQPPNAKQPLISLTSFDCLIILTILFLVTIFLISLYSFYIRRFSTPDPLVISRLRTQLVGPTSSHGLDMSTVQSLPIFGYDGNAKEAVYCSVCLSEFEEKETVKLIPNCGHVYHSECIDKWFVSHVSCPLCRSIELFKKDTVVVLECELLEHSRERE</sequence>
<evidence type="ECO:0000256" key="3">
    <source>
        <dbReference type="ARBA" id="ARBA00004906"/>
    </source>
</evidence>
<dbReference type="EMBL" id="JADFTS010000008">
    <property type="protein sequence ID" value="KAF9593540.1"/>
    <property type="molecule type" value="Genomic_DNA"/>
</dbReference>
<dbReference type="GO" id="GO:0016567">
    <property type="term" value="P:protein ubiquitination"/>
    <property type="evidence" value="ECO:0007669"/>
    <property type="project" value="InterPro"/>
</dbReference>
<dbReference type="GO" id="GO:0008270">
    <property type="term" value="F:zinc ion binding"/>
    <property type="evidence" value="ECO:0007669"/>
    <property type="project" value="UniProtKB-KW"/>
</dbReference>
<evidence type="ECO:0000256" key="5">
    <source>
        <dbReference type="ARBA" id="ARBA00022679"/>
    </source>
</evidence>
<evidence type="ECO:0000256" key="4">
    <source>
        <dbReference type="ARBA" id="ARBA00012483"/>
    </source>
</evidence>
<dbReference type="OrthoDB" id="8062037at2759"/>
<proteinExistence type="predicted"/>
<evidence type="ECO:0000256" key="14">
    <source>
        <dbReference type="SAM" id="Phobius"/>
    </source>
</evidence>
<evidence type="ECO:0000256" key="6">
    <source>
        <dbReference type="ARBA" id="ARBA00022692"/>
    </source>
</evidence>
<comment type="subcellular location">
    <subcellularLocation>
        <location evidence="2">Membrane</location>
        <topology evidence="2">Single-pass membrane protein</topology>
    </subcellularLocation>
</comment>
<dbReference type="PANTHER" id="PTHR46913:SF1">
    <property type="entry name" value="RING-H2 FINGER PROTEIN ATL16"/>
    <property type="match status" value="1"/>
</dbReference>
<dbReference type="EC" id="2.3.2.27" evidence="4"/>
<dbReference type="PANTHER" id="PTHR46913">
    <property type="entry name" value="RING-H2 FINGER PROTEIN ATL16"/>
    <property type="match status" value="1"/>
</dbReference>
<comment type="catalytic activity">
    <reaction evidence="1">
        <text>S-ubiquitinyl-[E2 ubiquitin-conjugating enzyme]-L-cysteine + [acceptor protein]-L-lysine = [E2 ubiquitin-conjugating enzyme]-L-cysteine + N(6)-ubiquitinyl-[acceptor protein]-L-lysine.</text>
        <dbReference type="EC" id="2.3.2.27"/>
    </reaction>
</comment>
<dbReference type="InterPro" id="IPR013083">
    <property type="entry name" value="Znf_RING/FYVE/PHD"/>
</dbReference>
<accession>A0A835H4W6</accession>
<dbReference type="CDD" id="cd16461">
    <property type="entry name" value="RING-H2_EL5-like"/>
    <property type="match status" value="1"/>
</dbReference>
<keyword evidence="11 14" id="KW-1133">Transmembrane helix</keyword>
<evidence type="ECO:0000256" key="12">
    <source>
        <dbReference type="ARBA" id="ARBA00023136"/>
    </source>
</evidence>
<evidence type="ECO:0000313" key="17">
    <source>
        <dbReference type="Proteomes" id="UP000631114"/>
    </source>
</evidence>
<keyword evidence="17" id="KW-1185">Reference proteome</keyword>
<dbReference type="GO" id="GO:0016020">
    <property type="term" value="C:membrane"/>
    <property type="evidence" value="ECO:0007669"/>
    <property type="project" value="UniProtKB-SubCell"/>
</dbReference>
<dbReference type="Pfam" id="PF13639">
    <property type="entry name" value="zf-RING_2"/>
    <property type="match status" value="1"/>
</dbReference>
<keyword evidence="6 14" id="KW-0812">Transmembrane</keyword>
<keyword evidence="5" id="KW-0808">Transferase</keyword>
<evidence type="ECO:0000313" key="16">
    <source>
        <dbReference type="EMBL" id="KAF9593540.1"/>
    </source>
</evidence>
<keyword evidence="9" id="KW-0833">Ubl conjugation pathway</keyword>
<evidence type="ECO:0000256" key="10">
    <source>
        <dbReference type="ARBA" id="ARBA00022833"/>
    </source>
</evidence>
<feature type="transmembrane region" description="Helical" evidence="14">
    <location>
        <begin position="41"/>
        <end position="61"/>
    </location>
</feature>
<dbReference type="Gene3D" id="3.30.40.10">
    <property type="entry name" value="Zinc/RING finger domain, C3HC4 (zinc finger)"/>
    <property type="match status" value="1"/>
</dbReference>
<keyword evidence="7" id="KW-0479">Metal-binding</keyword>
<evidence type="ECO:0000256" key="1">
    <source>
        <dbReference type="ARBA" id="ARBA00000900"/>
    </source>
</evidence>
<protein>
    <recommendedName>
        <fullName evidence="4">RING-type E3 ubiquitin transferase</fullName>
        <ecNumber evidence="4">2.3.2.27</ecNumber>
    </recommendedName>
</protein>
<gene>
    <name evidence="16" type="ORF">IFM89_024129</name>
</gene>
<evidence type="ECO:0000256" key="2">
    <source>
        <dbReference type="ARBA" id="ARBA00004167"/>
    </source>
</evidence>
<evidence type="ECO:0000256" key="7">
    <source>
        <dbReference type="ARBA" id="ARBA00022723"/>
    </source>
</evidence>
<evidence type="ECO:0000259" key="15">
    <source>
        <dbReference type="PROSITE" id="PS50089"/>
    </source>
</evidence>
<comment type="caution">
    <text evidence="16">The sequence shown here is derived from an EMBL/GenBank/DDBJ whole genome shotgun (WGS) entry which is preliminary data.</text>
</comment>
<dbReference type="PROSITE" id="PS50089">
    <property type="entry name" value="ZF_RING_2"/>
    <property type="match status" value="1"/>
</dbReference>
<evidence type="ECO:0000256" key="11">
    <source>
        <dbReference type="ARBA" id="ARBA00022989"/>
    </source>
</evidence>
<dbReference type="GO" id="GO:0061630">
    <property type="term" value="F:ubiquitin protein ligase activity"/>
    <property type="evidence" value="ECO:0007669"/>
    <property type="project" value="UniProtKB-EC"/>
</dbReference>
<dbReference type="FunFam" id="3.30.40.10:FF:000187">
    <property type="entry name" value="E3 ubiquitin-protein ligase ATL6"/>
    <property type="match status" value="1"/>
</dbReference>
<evidence type="ECO:0000256" key="8">
    <source>
        <dbReference type="ARBA" id="ARBA00022771"/>
    </source>
</evidence>
<organism evidence="16 17">
    <name type="scientific">Coptis chinensis</name>
    <dbReference type="NCBI Taxonomy" id="261450"/>
    <lineage>
        <taxon>Eukaryota</taxon>
        <taxon>Viridiplantae</taxon>
        <taxon>Streptophyta</taxon>
        <taxon>Embryophyta</taxon>
        <taxon>Tracheophyta</taxon>
        <taxon>Spermatophyta</taxon>
        <taxon>Magnoliopsida</taxon>
        <taxon>Ranunculales</taxon>
        <taxon>Ranunculaceae</taxon>
        <taxon>Coptidoideae</taxon>
        <taxon>Coptis</taxon>
    </lineage>
</organism>
<comment type="pathway">
    <text evidence="3">Protein modification; protein ubiquitination.</text>
</comment>